<dbReference type="GO" id="GO:0006813">
    <property type="term" value="P:potassium ion transport"/>
    <property type="evidence" value="ECO:0007669"/>
    <property type="project" value="InterPro"/>
</dbReference>
<evidence type="ECO:0000313" key="10">
    <source>
        <dbReference type="Proteomes" id="UP000184041"/>
    </source>
</evidence>
<dbReference type="RefSeq" id="WP_073063569.1">
    <property type="nucleotide sequence ID" value="NZ_FQUS01000010.1"/>
</dbReference>
<feature type="transmembrane region" description="Helical" evidence="6">
    <location>
        <begin position="192"/>
        <end position="209"/>
    </location>
</feature>
<feature type="domain" description="RCK C-terminal" evidence="8">
    <location>
        <begin position="624"/>
        <end position="708"/>
    </location>
</feature>
<feature type="transmembrane region" description="Helical" evidence="6">
    <location>
        <begin position="230"/>
        <end position="252"/>
    </location>
</feature>
<evidence type="ECO:0000313" key="9">
    <source>
        <dbReference type="EMBL" id="SHF56065.1"/>
    </source>
</evidence>
<feature type="transmembrane region" description="Helical" evidence="6">
    <location>
        <begin position="411"/>
        <end position="430"/>
    </location>
</feature>
<feature type="transmembrane region" description="Helical" evidence="6">
    <location>
        <begin position="45"/>
        <end position="62"/>
    </location>
</feature>
<dbReference type="InterPro" id="IPR050367">
    <property type="entry name" value="APC_superfamily"/>
</dbReference>
<dbReference type="InterPro" id="IPR002293">
    <property type="entry name" value="AA/rel_permease1"/>
</dbReference>
<dbReference type="AlphaFoldDB" id="A0A1M5CMP8"/>
<dbReference type="Pfam" id="PF13520">
    <property type="entry name" value="AA_permease_2"/>
    <property type="match status" value="1"/>
</dbReference>
<evidence type="ECO:0000256" key="1">
    <source>
        <dbReference type="ARBA" id="ARBA00004651"/>
    </source>
</evidence>
<dbReference type="PANTHER" id="PTHR42770">
    <property type="entry name" value="AMINO ACID TRANSPORTER-RELATED"/>
    <property type="match status" value="1"/>
</dbReference>
<evidence type="ECO:0000256" key="2">
    <source>
        <dbReference type="ARBA" id="ARBA00022475"/>
    </source>
</evidence>
<dbReference type="SUPFAM" id="SSF116726">
    <property type="entry name" value="TrkA C-terminal domain-like"/>
    <property type="match status" value="1"/>
</dbReference>
<feature type="domain" description="PTS EIIA type-2" evidence="7">
    <location>
        <begin position="477"/>
        <end position="633"/>
    </location>
</feature>
<evidence type="ECO:0000256" key="3">
    <source>
        <dbReference type="ARBA" id="ARBA00022692"/>
    </source>
</evidence>
<protein>
    <submittedName>
        <fullName evidence="9">Amino acid transporter</fullName>
    </submittedName>
</protein>
<dbReference type="Gene3D" id="1.20.1740.10">
    <property type="entry name" value="Amino acid/polyamine transporter I"/>
    <property type="match status" value="1"/>
</dbReference>
<dbReference type="Pfam" id="PF02080">
    <property type="entry name" value="TrkA_C"/>
    <property type="match status" value="1"/>
</dbReference>
<feature type="transmembrane region" description="Helical" evidence="6">
    <location>
        <begin position="355"/>
        <end position="374"/>
    </location>
</feature>
<evidence type="ECO:0000256" key="5">
    <source>
        <dbReference type="ARBA" id="ARBA00023136"/>
    </source>
</evidence>
<feature type="transmembrane region" description="Helical" evidence="6">
    <location>
        <begin position="152"/>
        <end position="172"/>
    </location>
</feature>
<keyword evidence="5 6" id="KW-0472">Membrane</keyword>
<dbReference type="PANTHER" id="PTHR42770:SF11">
    <property type="entry name" value="INNER MEMBRANE TRANSPORT PROTEIN YBAT"/>
    <property type="match status" value="1"/>
</dbReference>
<dbReference type="InterPro" id="IPR002178">
    <property type="entry name" value="PTS_EIIA_type-2_dom"/>
</dbReference>
<dbReference type="Pfam" id="PF00359">
    <property type="entry name" value="PTS_EIIA_2"/>
    <property type="match status" value="1"/>
</dbReference>
<dbReference type="PROSITE" id="PS51202">
    <property type="entry name" value="RCK_C"/>
    <property type="match status" value="1"/>
</dbReference>
<dbReference type="Gene3D" id="3.30.70.1450">
    <property type="entry name" value="Regulator of K+ conductance, C-terminal domain"/>
    <property type="match status" value="1"/>
</dbReference>
<dbReference type="EMBL" id="FQUS01000010">
    <property type="protein sequence ID" value="SHF56065.1"/>
    <property type="molecule type" value="Genomic_DNA"/>
</dbReference>
<keyword evidence="3 6" id="KW-0812">Transmembrane</keyword>
<evidence type="ECO:0000259" key="7">
    <source>
        <dbReference type="PROSITE" id="PS51094"/>
    </source>
</evidence>
<keyword evidence="10" id="KW-1185">Reference proteome</keyword>
<accession>A0A1M5CMP8</accession>
<reference evidence="9 10" key="1">
    <citation type="submission" date="2016-11" db="EMBL/GenBank/DDBJ databases">
        <authorList>
            <person name="Jaros S."/>
            <person name="Januszkiewicz K."/>
            <person name="Wedrychowicz H."/>
        </authorList>
    </citation>
    <scope>NUCLEOTIDE SEQUENCE [LARGE SCALE GENOMIC DNA]</scope>
    <source>
        <strain evidence="9 10">DSM 21986</strain>
    </source>
</reference>
<dbReference type="GO" id="GO:0008324">
    <property type="term" value="F:monoatomic cation transmembrane transporter activity"/>
    <property type="evidence" value="ECO:0007669"/>
    <property type="project" value="InterPro"/>
</dbReference>
<keyword evidence="2" id="KW-1003">Cell membrane</keyword>
<dbReference type="Proteomes" id="UP000184041">
    <property type="component" value="Unassembled WGS sequence"/>
</dbReference>
<feature type="transmembrane region" description="Helical" evidence="6">
    <location>
        <begin position="329"/>
        <end position="349"/>
    </location>
</feature>
<keyword evidence="4 6" id="KW-1133">Transmembrane helix</keyword>
<evidence type="ECO:0000259" key="8">
    <source>
        <dbReference type="PROSITE" id="PS51202"/>
    </source>
</evidence>
<gene>
    <name evidence="9" type="ORF">SAMN05443144_11032</name>
</gene>
<dbReference type="GO" id="GO:0005886">
    <property type="term" value="C:plasma membrane"/>
    <property type="evidence" value="ECO:0007669"/>
    <property type="project" value="UniProtKB-SubCell"/>
</dbReference>
<dbReference type="PROSITE" id="PS51094">
    <property type="entry name" value="PTS_EIIA_TYPE_2"/>
    <property type="match status" value="1"/>
</dbReference>
<dbReference type="InterPro" id="IPR036721">
    <property type="entry name" value="RCK_C_sf"/>
</dbReference>
<organism evidence="9 10">
    <name type="scientific">Fodinibius roseus</name>
    <dbReference type="NCBI Taxonomy" id="1194090"/>
    <lineage>
        <taxon>Bacteria</taxon>
        <taxon>Pseudomonadati</taxon>
        <taxon>Balneolota</taxon>
        <taxon>Balneolia</taxon>
        <taxon>Balneolales</taxon>
        <taxon>Balneolaceae</taxon>
        <taxon>Fodinibius</taxon>
    </lineage>
</organism>
<feature type="transmembrane region" description="Helical" evidence="6">
    <location>
        <begin position="386"/>
        <end position="405"/>
    </location>
</feature>
<evidence type="ECO:0000256" key="4">
    <source>
        <dbReference type="ARBA" id="ARBA00022989"/>
    </source>
</evidence>
<evidence type="ECO:0000256" key="6">
    <source>
        <dbReference type="SAM" id="Phobius"/>
    </source>
</evidence>
<proteinExistence type="predicted"/>
<feature type="transmembrane region" description="Helical" evidence="6">
    <location>
        <begin position="279"/>
        <end position="300"/>
    </location>
</feature>
<dbReference type="STRING" id="1194090.SAMN05443144_11032"/>
<name>A0A1M5CMP8_9BACT</name>
<dbReference type="Gene3D" id="3.40.930.10">
    <property type="entry name" value="Mannitol-specific EII, Chain A"/>
    <property type="match status" value="1"/>
</dbReference>
<dbReference type="InterPro" id="IPR006037">
    <property type="entry name" value="RCK_C"/>
</dbReference>
<feature type="transmembrane region" description="Helical" evidence="6">
    <location>
        <begin position="123"/>
        <end position="140"/>
    </location>
</feature>
<dbReference type="OrthoDB" id="9810109at2"/>
<sequence length="708" mass="78422">MIEEAKKLKKKLGAFDVFAIATGAMFSSGLFLLPGLAAGETGPSVFLAYLVSGLFVLPTMLSKAELATAFPRAGGTYYIIDRTLGPLMGSIGGIGSWLSLVFKSAFALIGMGAYISIFFEVPITPVAIILTVAFGALNIFGAKETSKLQNILVVTLISIMAFYLVQGFSYLFSLDFLDIHRKQFTPFFTNGIQGFFATVGMVFVSYAGLTKVVSVAEEVENPDRNIPRGMFLSIFTAITVYVAGVYIMTAVLEPAAFREDLTPVATAGEIFLSWLPGDIGLILVVIAAIAAFASTGNAGIMSASRFPLAMARDNLVHPKLAQIGKFDTPAISIIATTGMMVFLLLVFNVKEVAKLASAFKLLLFGLLNLAVIVMRESKIKEYDPGYIAPFYPWIQMMGILISGLLILEMGILSIMFTVAIMLLSVVWYYYYAYNQIDRQGAIYHVHERLGQFKDRGLEREMRRIMQEKGLREEDPYELVVSKAAVLDVEEPDVTYEYIVRKASHNLAARVNVEADQLFQEFEEMSGFGVIPIGEGAALNHSRLNVKTEPELFIIRVKDGLSVPAKHFKSSADDEKAGENKLYAIFFLVSSEDNATQHLRFLAHLADMIDQDDFLQRWLKADNEGEIREILLRNERFINLKIRSDDETGRMIGKKIHEIELPGESLIAILKHEDQISIPHGNTIIRDGDELSIIGEADDIKRIKELKKN</sequence>
<comment type="subcellular location">
    <subcellularLocation>
        <location evidence="1">Cell membrane</location>
        <topology evidence="1">Multi-pass membrane protein</topology>
    </subcellularLocation>
</comment>
<dbReference type="InterPro" id="IPR016152">
    <property type="entry name" value="PTrfase/Anion_transptr"/>
</dbReference>
<feature type="transmembrane region" description="Helical" evidence="6">
    <location>
        <begin position="12"/>
        <end position="33"/>
    </location>
</feature>
<dbReference type="SUPFAM" id="SSF55804">
    <property type="entry name" value="Phoshotransferase/anion transport protein"/>
    <property type="match status" value="1"/>
</dbReference>